<organism evidence="2 3">
    <name type="scientific">Trifolium pratense</name>
    <name type="common">Red clover</name>
    <dbReference type="NCBI Taxonomy" id="57577"/>
    <lineage>
        <taxon>Eukaryota</taxon>
        <taxon>Viridiplantae</taxon>
        <taxon>Streptophyta</taxon>
        <taxon>Embryophyta</taxon>
        <taxon>Tracheophyta</taxon>
        <taxon>Spermatophyta</taxon>
        <taxon>Magnoliopsida</taxon>
        <taxon>eudicotyledons</taxon>
        <taxon>Gunneridae</taxon>
        <taxon>Pentapetalae</taxon>
        <taxon>rosids</taxon>
        <taxon>fabids</taxon>
        <taxon>Fabales</taxon>
        <taxon>Fabaceae</taxon>
        <taxon>Papilionoideae</taxon>
        <taxon>50 kb inversion clade</taxon>
        <taxon>NPAAA clade</taxon>
        <taxon>Hologalegina</taxon>
        <taxon>IRL clade</taxon>
        <taxon>Trifolieae</taxon>
        <taxon>Trifolium</taxon>
    </lineage>
</organism>
<evidence type="ECO:0000313" key="3">
    <source>
        <dbReference type="Proteomes" id="UP000236291"/>
    </source>
</evidence>
<dbReference type="EMBL" id="ASHM01100522">
    <property type="protein sequence ID" value="PNX66928.1"/>
    <property type="molecule type" value="Genomic_DNA"/>
</dbReference>
<dbReference type="Proteomes" id="UP000236291">
    <property type="component" value="Unassembled WGS sequence"/>
</dbReference>
<evidence type="ECO:0000256" key="1">
    <source>
        <dbReference type="SAM" id="MobiDB-lite"/>
    </source>
</evidence>
<proteinExistence type="predicted"/>
<name>A0A2K3KKU0_TRIPR</name>
<dbReference type="AlphaFoldDB" id="A0A2K3KKU0"/>
<sequence>MQYGEKTDGLMTAQREGRWVDDGGRKSRTTTKVLSHASGGDFYLAPPVLFLPPQIETTP</sequence>
<feature type="region of interest" description="Disordered" evidence="1">
    <location>
        <begin position="1"/>
        <end position="26"/>
    </location>
</feature>
<comment type="caution">
    <text evidence="2">The sequence shown here is derived from an EMBL/GenBank/DDBJ whole genome shotgun (WGS) entry which is preliminary data.</text>
</comment>
<protein>
    <submittedName>
        <fullName evidence="2">Uncharacterized protein</fullName>
    </submittedName>
</protein>
<reference evidence="2 3" key="1">
    <citation type="journal article" date="2014" name="Am. J. Bot.">
        <title>Genome assembly and annotation for red clover (Trifolium pratense; Fabaceae).</title>
        <authorList>
            <person name="Istvanek J."/>
            <person name="Jaros M."/>
            <person name="Krenek A."/>
            <person name="Repkova J."/>
        </authorList>
    </citation>
    <scope>NUCLEOTIDE SEQUENCE [LARGE SCALE GENOMIC DNA]</scope>
    <source>
        <strain evidence="3">cv. Tatra</strain>
        <tissue evidence="2">Young leaves</tissue>
    </source>
</reference>
<evidence type="ECO:0000313" key="2">
    <source>
        <dbReference type="EMBL" id="PNX66928.1"/>
    </source>
</evidence>
<accession>A0A2K3KKU0</accession>
<gene>
    <name evidence="2" type="ORF">L195_g055353</name>
</gene>
<reference evidence="2 3" key="2">
    <citation type="journal article" date="2017" name="Front. Plant Sci.">
        <title>Gene Classification and Mining of Molecular Markers Useful in Red Clover (Trifolium pratense) Breeding.</title>
        <authorList>
            <person name="Istvanek J."/>
            <person name="Dluhosova J."/>
            <person name="Dluhos P."/>
            <person name="Patkova L."/>
            <person name="Nedelnik J."/>
            <person name="Repkova J."/>
        </authorList>
    </citation>
    <scope>NUCLEOTIDE SEQUENCE [LARGE SCALE GENOMIC DNA]</scope>
    <source>
        <strain evidence="3">cv. Tatra</strain>
        <tissue evidence="2">Young leaves</tissue>
    </source>
</reference>
<feature type="compositionally biased region" description="Basic and acidic residues" evidence="1">
    <location>
        <begin position="15"/>
        <end position="25"/>
    </location>
</feature>